<dbReference type="Proteomes" id="UP000596661">
    <property type="component" value="Chromosome 1"/>
</dbReference>
<dbReference type="EnsemblPlants" id="evm.model.01.1711">
    <property type="protein sequence ID" value="cds.evm.model.01.1711"/>
    <property type="gene ID" value="evm.TU.01.1711"/>
</dbReference>
<dbReference type="EMBL" id="UZAU01000042">
    <property type="status" value="NOT_ANNOTATED_CDS"/>
    <property type="molecule type" value="Genomic_DNA"/>
</dbReference>
<proteinExistence type="predicted"/>
<organism evidence="1 2">
    <name type="scientific">Cannabis sativa</name>
    <name type="common">Hemp</name>
    <name type="synonym">Marijuana</name>
    <dbReference type="NCBI Taxonomy" id="3483"/>
    <lineage>
        <taxon>Eukaryota</taxon>
        <taxon>Viridiplantae</taxon>
        <taxon>Streptophyta</taxon>
        <taxon>Embryophyta</taxon>
        <taxon>Tracheophyta</taxon>
        <taxon>Spermatophyta</taxon>
        <taxon>Magnoliopsida</taxon>
        <taxon>eudicotyledons</taxon>
        <taxon>Gunneridae</taxon>
        <taxon>Pentapetalae</taxon>
        <taxon>rosids</taxon>
        <taxon>fabids</taxon>
        <taxon>Rosales</taxon>
        <taxon>Cannabaceae</taxon>
        <taxon>Cannabis</taxon>
    </lineage>
</organism>
<evidence type="ECO:0000313" key="2">
    <source>
        <dbReference type="Proteomes" id="UP000596661"/>
    </source>
</evidence>
<dbReference type="AlphaFoldDB" id="A0A803NI82"/>
<reference evidence="1" key="2">
    <citation type="submission" date="2021-03" db="UniProtKB">
        <authorList>
            <consortium name="EnsemblPlants"/>
        </authorList>
    </citation>
    <scope>IDENTIFICATION</scope>
</reference>
<accession>A0A803NI82</accession>
<reference evidence="1" key="1">
    <citation type="submission" date="2018-11" db="EMBL/GenBank/DDBJ databases">
        <authorList>
            <person name="Grassa J C."/>
        </authorList>
    </citation>
    <scope>NUCLEOTIDE SEQUENCE [LARGE SCALE GENOMIC DNA]</scope>
</reference>
<protein>
    <submittedName>
        <fullName evidence="1">Uncharacterized protein</fullName>
    </submittedName>
</protein>
<evidence type="ECO:0000313" key="1">
    <source>
        <dbReference type="EnsemblPlants" id="cds.evm.model.01.1711"/>
    </source>
</evidence>
<sequence>MKYTHDYKDYYFYTSGFPLKRVPTISFDFNIANKVKEAIPVITAKEALKAVKVDEKWLANWRRKFLKSLSEAEELTIIFKEVVQNEGAPGASTSGSGETPFQISKAPTLTDLDVVDQCGFDPYFLNLDHRKYPCKVASKALSTKDLSTSIINLTELVLDVEPMRQVPFENSGRDIFDYDGPIVINKKRLSSFEGGASIKARVEIKEKVLQLAASRRSISTKRNAEFVDYDKWDKPCPPLMNRVEMTEKLYPQVGTNMLLFLPDLLDQSTTTSCRLEADRIAMMANRYLIYVADAMRTQANVAYELEVLRAEHANAKQRRDEAANALFKANASMEAIVKQKVTESLDKALSCKKRATKMERRGEKYKDFHSTTLTKIKDLKAYLKKAYKESLKMITKIEGENSSLKGQLQQEILEKQEQEAQHTKALEHAFVYSVYTIWQHDKFVLDLFDAEEKEDLMPKIRALEEANKSKEVAQKTKVVDLGTTIPVGDNVDDSALLASNVPISTTSTIPEIFHTSLSGTDVSGSSFILGHSILKSLPDDSGFYNT</sequence>
<dbReference type="Gramene" id="evm.model.01.1711">
    <property type="protein sequence ID" value="cds.evm.model.01.1711"/>
    <property type="gene ID" value="evm.TU.01.1711"/>
</dbReference>
<keyword evidence="2" id="KW-1185">Reference proteome</keyword>
<name>A0A803NI82_CANSA</name>